<dbReference type="AlphaFoldDB" id="X0P9W2"/>
<dbReference type="Proteomes" id="UP000019488">
    <property type="component" value="Unassembled WGS sequence"/>
</dbReference>
<comment type="caution">
    <text evidence="1">The sequence shown here is derived from an EMBL/GenBank/DDBJ whole genome shotgun (WGS) entry which is preliminary data.</text>
</comment>
<proteinExistence type="predicted"/>
<evidence type="ECO:0000313" key="1">
    <source>
        <dbReference type="EMBL" id="GAF36024.1"/>
    </source>
</evidence>
<dbReference type="EMBL" id="BAKI01000006">
    <property type="protein sequence ID" value="GAF36024.1"/>
    <property type="molecule type" value="Genomic_DNA"/>
</dbReference>
<name>X0P9W2_9LACO</name>
<gene>
    <name evidence="1" type="ORF">JCM14108_960</name>
</gene>
<accession>X0P9W2</accession>
<protein>
    <submittedName>
        <fullName evidence="1">Uncharacterized protein</fullName>
    </submittedName>
</protein>
<reference evidence="1" key="1">
    <citation type="journal article" date="2014" name="Genome Announc.">
        <title>Draft Genome Sequences of Two Lactobacillus Strains, L. farraginis JCM 14108T and L. composti JCM 14202T, Isolated from Compost of Distilled Shochu Residue.</title>
        <authorList>
            <person name="Yuki M."/>
            <person name="Oshima K."/>
            <person name="Suda W."/>
            <person name="Kitahara M."/>
            <person name="Kitamura K."/>
            <person name="Iida T."/>
            <person name="Hattori M."/>
            <person name="Ohkuma M."/>
        </authorList>
    </citation>
    <scope>NUCLEOTIDE SEQUENCE [LARGE SCALE GENOMIC DNA]</scope>
    <source>
        <strain evidence="1">JCM 14108</strain>
    </source>
</reference>
<sequence length="55" mass="6175">MAISANSTSNDTNAFFILLHLTKKSASFAQFAGLNKPMKKLVPEDPFQYLTYISY</sequence>
<organism evidence="1 2">
    <name type="scientific">Lentilactobacillus farraginis DSM 18382 = JCM 14108</name>
    <dbReference type="NCBI Taxonomy" id="1423743"/>
    <lineage>
        <taxon>Bacteria</taxon>
        <taxon>Bacillati</taxon>
        <taxon>Bacillota</taxon>
        <taxon>Bacilli</taxon>
        <taxon>Lactobacillales</taxon>
        <taxon>Lactobacillaceae</taxon>
        <taxon>Lentilactobacillus</taxon>
    </lineage>
</organism>
<evidence type="ECO:0000313" key="2">
    <source>
        <dbReference type="Proteomes" id="UP000019488"/>
    </source>
</evidence>